<accession>A0A4S2DPJ0</accession>
<proteinExistence type="predicted"/>
<evidence type="ECO:0000313" key="2">
    <source>
        <dbReference type="Proteomes" id="UP000306888"/>
    </source>
</evidence>
<comment type="caution">
    <text evidence="1">The sequence shown here is derived from an EMBL/GenBank/DDBJ whole genome shotgun (WGS) entry which is preliminary data.</text>
</comment>
<sequence length="85" mass="9984">MKVVAKPIKMIAWFNEDGSINPIKFKIEEDEAKVIKINKILKRDKEKLAGNIMEKFVCSSSINGIERIFEIKYDAKSYKWILFKM</sequence>
<dbReference type="OrthoDB" id="1707431at2"/>
<name>A0A4S2DPJ0_9CLOT</name>
<evidence type="ECO:0000313" key="1">
    <source>
        <dbReference type="EMBL" id="TGY44075.1"/>
    </source>
</evidence>
<dbReference type="AlphaFoldDB" id="A0A4S2DPJ0"/>
<protein>
    <submittedName>
        <fullName evidence="1">Uncharacterized protein</fullName>
    </submittedName>
</protein>
<dbReference type="RefSeq" id="WP_136005035.1">
    <property type="nucleotide sequence ID" value="NZ_SRYR01000001.1"/>
</dbReference>
<reference evidence="1 2" key="1">
    <citation type="submission" date="2019-04" db="EMBL/GenBank/DDBJ databases">
        <title>Microbes associate with the intestines of laboratory mice.</title>
        <authorList>
            <person name="Navarre W."/>
            <person name="Wong E."/>
            <person name="Huang K."/>
            <person name="Tropini C."/>
            <person name="Ng K."/>
            <person name="Yu B."/>
        </authorList>
    </citation>
    <scope>NUCLEOTIDE SEQUENCE [LARGE SCALE GENOMIC DNA]</scope>
    <source>
        <strain evidence="1 2">NM50_B9-20</strain>
    </source>
</reference>
<gene>
    <name evidence="1" type="ORF">E5347_04460</name>
</gene>
<dbReference type="Proteomes" id="UP000306888">
    <property type="component" value="Unassembled WGS sequence"/>
</dbReference>
<keyword evidence="2" id="KW-1185">Reference proteome</keyword>
<organism evidence="1 2">
    <name type="scientific">Clostridium sartagoforme</name>
    <dbReference type="NCBI Taxonomy" id="84031"/>
    <lineage>
        <taxon>Bacteria</taxon>
        <taxon>Bacillati</taxon>
        <taxon>Bacillota</taxon>
        <taxon>Clostridia</taxon>
        <taxon>Eubacteriales</taxon>
        <taxon>Clostridiaceae</taxon>
        <taxon>Clostridium</taxon>
    </lineage>
</organism>
<dbReference type="EMBL" id="SRYR01000001">
    <property type="protein sequence ID" value="TGY44075.1"/>
    <property type="molecule type" value="Genomic_DNA"/>
</dbReference>